<sequence>MRDSLNSTDFSGAIKLLLAHPAHQNKRICLLEGGDDEKVYARIFENLTFHVCNGKTNVLSVLNELEKYYPTRLFGICDADYDHILDRTRLGAFLTDENDLELMILSSNKDIIDTLCSELVDQEHRENFKNNILTNVFNIAYQIGIFRLINSRESLGIKFKGLNYQKFIKISNEKVKLGIRSFITCLLTRSQTTQAINRKELLMKYRQINGEVCKWQMCRGHDVTNIIAITIKQLRLSRDGSITHKKVESALRLATRGDDLSQKNIYLEVQKLLGAVDTKPATI</sequence>
<evidence type="ECO:0000259" key="1">
    <source>
        <dbReference type="Pfam" id="PF14491"/>
    </source>
</evidence>
<comment type="caution">
    <text evidence="2">The sequence shown here is derived from an EMBL/GenBank/DDBJ whole genome shotgun (WGS) entry which is preliminary data.</text>
</comment>
<dbReference type="Proteomes" id="UP000294480">
    <property type="component" value="Unassembled WGS sequence"/>
</dbReference>
<dbReference type="Pfam" id="PF14491">
    <property type="entry name" value="DUF4435"/>
    <property type="match status" value="1"/>
</dbReference>
<dbReference type="OrthoDB" id="7058238at2"/>
<dbReference type="AlphaFoldDB" id="A0A4R6Y502"/>
<keyword evidence="3" id="KW-1185">Reference proteome</keyword>
<protein>
    <submittedName>
        <fullName evidence="2">Uncharacterized protein DUF4435</fullName>
    </submittedName>
</protein>
<dbReference type="InterPro" id="IPR029492">
    <property type="entry name" value="DUF4435"/>
</dbReference>
<evidence type="ECO:0000313" key="2">
    <source>
        <dbReference type="EMBL" id="TDR28987.1"/>
    </source>
</evidence>
<accession>A0A4R6Y502</accession>
<name>A0A4R6Y502_9BURK</name>
<dbReference type="RefSeq" id="WP_133621421.1">
    <property type="nucleotide sequence ID" value="NZ_SNZE01000029.1"/>
</dbReference>
<evidence type="ECO:0000313" key="3">
    <source>
        <dbReference type="Proteomes" id="UP000294480"/>
    </source>
</evidence>
<feature type="domain" description="DUF4435" evidence="1">
    <location>
        <begin position="28"/>
        <end position="233"/>
    </location>
</feature>
<gene>
    <name evidence="2" type="ORF">DFR44_12914</name>
</gene>
<organism evidence="2 3">
    <name type="scientific">Hydromonas duriensis</name>
    <dbReference type="NCBI Taxonomy" id="1527608"/>
    <lineage>
        <taxon>Bacteria</taxon>
        <taxon>Pseudomonadati</taxon>
        <taxon>Pseudomonadota</taxon>
        <taxon>Betaproteobacteria</taxon>
        <taxon>Burkholderiales</taxon>
        <taxon>Burkholderiaceae</taxon>
        <taxon>Hydromonas</taxon>
    </lineage>
</organism>
<dbReference type="EMBL" id="SNZE01000029">
    <property type="protein sequence ID" value="TDR28987.1"/>
    <property type="molecule type" value="Genomic_DNA"/>
</dbReference>
<reference evidence="2 3" key="1">
    <citation type="submission" date="2019-03" db="EMBL/GenBank/DDBJ databases">
        <title>Genomic Encyclopedia of Type Strains, Phase IV (KMG-IV): sequencing the most valuable type-strain genomes for metagenomic binning, comparative biology and taxonomic classification.</title>
        <authorList>
            <person name="Goeker M."/>
        </authorList>
    </citation>
    <scope>NUCLEOTIDE SEQUENCE [LARGE SCALE GENOMIC DNA]</scope>
    <source>
        <strain evidence="2 3">DSM 102852</strain>
    </source>
</reference>
<proteinExistence type="predicted"/>